<accession>A0ACC2ULC4</accession>
<reference evidence="1" key="1">
    <citation type="submission" date="2022-04" db="EMBL/GenBank/DDBJ databases">
        <title>Genome of the entomopathogenic fungus Entomophthora muscae.</title>
        <authorList>
            <person name="Elya C."/>
            <person name="Lovett B.R."/>
            <person name="Lee E."/>
            <person name="Macias A.M."/>
            <person name="Hajek A.E."/>
            <person name="De Bivort B.L."/>
            <person name="Kasson M.T."/>
            <person name="De Fine Licht H.H."/>
            <person name="Stajich J.E."/>
        </authorList>
    </citation>
    <scope>NUCLEOTIDE SEQUENCE</scope>
    <source>
        <strain evidence="1">Berkeley</strain>
    </source>
</reference>
<dbReference type="Proteomes" id="UP001165960">
    <property type="component" value="Unassembled WGS sequence"/>
</dbReference>
<sequence length="275" mass="31343">MSQYLIPPIPSITHMTPDTQHLVELYSLYNPTHPISPPNTSLQTTTPNPSAPAPKHILSYKCCKTTFDDFSQALRHFFIHHFHTIRTRKHGLASVASDIGNTTIHPIERASVFMKFFKTLPQNPRQFRPAPHSKPPLDFRNPYSSAMAMAYDFMETIIHQPSQYTAFLNKLTTYIPFTNHNDTWPYWAYFIYPQLLPPIPEYIASTDPKPVFARRSTSRTPPSIYRFTPKRQTYNPPPSNSKPSEVTSSLAQPRDASRPSRATDPSITTSLPPTC</sequence>
<protein>
    <submittedName>
        <fullName evidence="1">Uncharacterized protein</fullName>
    </submittedName>
</protein>
<evidence type="ECO:0000313" key="1">
    <source>
        <dbReference type="EMBL" id="KAJ9087584.1"/>
    </source>
</evidence>
<organism evidence="1 2">
    <name type="scientific">Entomophthora muscae</name>
    <dbReference type="NCBI Taxonomy" id="34485"/>
    <lineage>
        <taxon>Eukaryota</taxon>
        <taxon>Fungi</taxon>
        <taxon>Fungi incertae sedis</taxon>
        <taxon>Zoopagomycota</taxon>
        <taxon>Entomophthoromycotina</taxon>
        <taxon>Entomophthoromycetes</taxon>
        <taxon>Entomophthorales</taxon>
        <taxon>Entomophthoraceae</taxon>
        <taxon>Entomophthora</taxon>
    </lineage>
</organism>
<evidence type="ECO:0000313" key="2">
    <source>
        <dbReference type="Proteomes" id="UP001165960"/>
    </source>
</evidence>
<dbReference type="EMBL" id="QTSX02000230">
    <property type="protein sequence ID" value="KAJ9087584.1"/>
    <property type="molecule type" value="Genomic_DNA"/>
</dbReference>
<proteinExistence type="predicted"/>
<comment type="caution">
    <text evidence="1">The sequence shown here is derived from an EMBL/GenBank/DDBJ whole genome shotgun (WGS) entry which is preliminary data.</text>
</comment>
<keyword evidence="2" id="KW-1185">Reference proteome</keyword>
<name>A0ACC2ULC4_9FUNG</name>
<gene>
    <name evidence="1" type="ORF">DSO57_1031696</name>
</gene>